<feature type="non-terminal residue" evidence="1">
    <location>
        <position position="49"/>
    </location>
</feature>
<dbReference type="Proteomes" id="UP000836841">
    <property type="component" value="Unassembled WGS sequence"/>
</dbReference>
<sequence>MSVEVDYKQWICGKGGTVNLHRVSSIVRDIGEPCLHQSPIKVVIAVRQK</sequence>
<reference evidence="1 2" key="1">
    <citation type="submission" date="2022-03" db="EMBL/GenBank/DDBJ databases">
        <authorList>
            <person name="Nunn A."/>
            <person name="Chopra R."/>
            <person name="Nunn A."/>
            <person name="Contreras Garrido A."/>
        </authorList>
    </citation>
    <scope>NUCLEOTIDE SEQUENCE [LARGE SCALE GENOMIC DNA]</scope>
</reference>
<organism evidence="1 2">
    <name type="scientific">Thlaspi arvense</name>
    <name type="common">Field penny-cress</name>
    <dbReference type="NCBI Taxonomy" id="13288"/>
    <lineage>
        <taxon>Eukaryota</taxon>
        <taxon>Viridiplantae</taxon>
        <taxon>Streptophyta</taxon>
        <taxon>Embryophyta</taxon>
        <taxon>Tracheophyta</taxon>
        <taxon>Spermatophyta</taxon>
        <taxon>Magnoliopsida</taxon>
        <taxon>eudicotyledons</taxon>
        <taxon>Gunneridae</taxon>
        <taxon>Pentapetalae</taxon>
        <taxon>rosids</taxon>
        <taxon>malvids</taxon>
        <taxon>Brassicales</taxon>
        <taxon>Brassicaceae</taxon>
        <taxon>Thlaspideae</taxon>
        <taxon>Thlaspi</taxon>
    </lineage>
</organism>
<accession>A0AAU9RTP3</accession>
<evidence type="ECO:0000313" key="2">
    <source>
        <dbReference type="Proteomes" id="UP000836841"/>
    </source>
</evidence>
<protein>
    <submittedName>
        <fullName evidence="1">Uncharacterized protein</fullName>
    </submittedName>
</protein>
<proteinExistence type="predicted"/>
<evidence type="ECO:0000313" key="1">
    <source>
        <dbReference type="EMBL" id="CAH2050762.1"/>
    </source>
</evidence>
<gene>
    <name evidence="1" type="ORF">TAV2_LOCUS8627</name>
</gene>
<name>A0AAU9RTP3_THLAR</name>
<dbReference type="EMBL" id="CAJVSB020000433">
    <property type="protein sequence ID" value="CAH2050762.1"/>
    <property type="molecule type" value="Genomic_DNA"/>
</dbReference>
<comment type="caution">
    <text evidence="1">The sequence shown here is derived from an EMBL/GenBank/DDBJ whole genome shotgun (WGS) entry which is preliminary data.</text>
</comment>
<keyword evidence="2" id="KW-1185">Reference proteome</keyword>
<dbReference type="AlphaFoldDB" id="A0AAU9RTP3"/>